<keyword evidence="2" id="KW-1185">Reference proteome</keyword>
<comment type="caution">
    <text evidence="1">The sequence shown here is derived from an EMBL/GenBank/DDBJ whole genome shotgun (WGS) entry which is preliminary data.</text>
</comment>
<reference evidence="1" key="1">
    <citation type="submission" date="2020-06" db="EMBL/GenBank/DDBJ databases">
        <title>WGS assembly of Ceratodon purpureus strain R40.</title>
        <authorList>
            <person name="Carey S.B."/>
            <person name="Jenkins J."/>
            <person name="Shu S."/>
            <person name="Lovell J.T."/>
            <person name="Sreedasyam A."/>
            <person name="Maumus F."/>
            <person name="Tiley G.P."/>
            <person name="Fernandez-Pozo N."/>
            <person name="Barry K."/>
            <person name="Chen C."/>
            <person name="Wang M."/>
            <person name="Lipzen A."/>
            <person name="Daum C."/>
            <person name="Saski C.A."/>
            <person name="Payton A.C."/>
            <person name="Mcbreen J.C."/>
            <person name="Conrad R.E."/>
            <person name="Kollar L.M."/>
            <person name="Olsson S."/>
            <person name="Huttunen S."/>
            <person name="Landis J.B."/>
            <person name="Wickett N.J."/>
            <person name="Johnson M.G."/>
            <person name="Rensing S.A."/>
            <person name="Grimwood J."/>
            <person name="Schmutz J."/>
            <person name="Mcdaniel S.F."/>
        </authorList>
    </citation>
    <scope>NUCLEOTIDE SEQUENCE</scope>
    <source>
        <strain evidence="1">R40</strain>
    </source>
</reference>
<proteinExistence type="predicted"/>
<dbReference type="Proteomes" id="UP000822688">
    <property type="component" value="Chromosome 3"/>
</dbReference>
<dbReference type="AlphaFoldDB" id="A0A8T0IMV3"/>
<accession>A0A8T0IMV3</accession>
<name>A0A8T0IMV3_CERPU</name>
<evidence type="ECO:0000313" key="1">
    <source>
        <dbReference type="EMBL" id="KAG0584176.1"/>
    </source>
</evidence>
<protein>
    <submittedName>
        <fullName evidence="1">Uncharacterized protein</fullName>
    </submittedName>
</protein>
<organism evidence="1 2">
    <name type="scientific">Ceratodon purpureus</name>
    <name type="common">Fire moss</name>
    <name type="synonym">Dicranum purpureum</name>
    <dbReference type="NCBI Taxonomy" id="3225"/>
    <lineage>
        <taxon>Eukaryota</taxon>
        <taxon>Viridiplantae</taxon>
        <taxon>Streptophyta</taxon>
        <taxon>Embryophyta</taxon>
        <taxon>Bryophyta</taxon>
        <taxon>Bryophytina</taxon>
        <taxon>Bryopsida</taxon>
        <taxon>Dicranidae</taxon>
        <taxon>Pseudoditrichales</taxon>
        <taxon>Ditrichaceae</taxon>
        <taxon>Ceratodon</taxon>
    </lineage>
</organism>
<evidence type="ECO:0000313" key="2">
    <source>
        <dbReference type="Proteomes" id="UP000822688"/>
    </source>
</evidence>
<gene>
    <name evidence="1" type="ORF">KC19_3G190700</name>
</gene>
<dbReference type="EMBL" id="CM026423">
    <property type="protein sequence ID" value="KAG0584176.1"/>
    <property type="molecule type" value="Genomic_DNA"/>
</dbReference>
<sequence>IHSHFQTRLLFTTSCYERFTELSSCRFCFREFLIPPTCCPDLNSEYEYVAPLGFGWEFSLRGDCRHSDQGLEVWFSAISQLESSEEE</sequence>
<feature type="non-terminal residue" evidence="1">
    <location>
        <position position="1"/>
    </location>
</feature>